<name>A0A0R1S0C8_9LACO</name>
<dbReference type="AlphaFoldDB" id="A0A0R1S0C8"/>
<dbReference type="Proteomes" id="UP000051931">
    <property type="component" value="Unassembled WGS sequence"/>
</dbReference>
<accession>A0A0R1S0C8</accession>
<sequence>MMPRFNFDSRHVLNKKQIIAWAKENLKTLIDYELGINTVAVIDLTSCQLVAKSCIVDAEMGLILTEATTRQLMNNYFAGNDLNLVFQDLLRQRLGKKAKHCYSQGYMAFFSLHGYRGANCDWLGLHQVKRCQFQGDGSFQAVSLDGLTLEFDDYAPRLGSRLTESLNHNRTMLNLLTEFAKGFGVQLPKLKKSILQAGESELQVSFSELIRELIEKVIRYNSDFICKEAGVLWTETDIEELLKKIWRWFTLH</sequence>
<dbReference type="EMBL" id="AZFB01000014">
    <property type="protein sequence ID" value="KRL62030.1"/>
    <property type="molecule type" value="Genomic_DNA"/>
</dbReference>
<gene>
    <name evidence="1" type="ORF">FC23_GL000406</name>
</gene>
<keyword evidence="2" id="KW-1185">Reference proteome</keyword>
<proteinExistence type="predicted"/>
<dbReference type="PATRIC" id="fig|1122152.4.peg.412"/>
<reference evidence="1 2" key="1">
    <citation type="journal article" date="2015" name="Genome Announc.">
        <title>Expanding the biotechnology potential of lactobacilli through comparative genomics of 213 strains and associated genera.</title>
        <authorList>
            <person name="Sun Z."/>
            <person name="Harris H.M."/>
            <person name="McCann A."/>
            <person name="Guo C."/>
            <person name="Argimon S."/>
            <person name="Zhang W."/>
            <person name="Yang X."/>
            <person name="Jeffery I.B."/>
            <person name="Cooney J.C."/>
            <person name="Kagawa T.F."/>
            <person name="Liu W."/>
            <person name="Song Y."/>
            <person name="Salvetti E."/>
            <person name="Wrobel A."/>
            <person name="Rasinkangas P."/>
            <person name="Parkhill J."/>
            <person name="Rea M.C."/>
            <person name="O'Sullivan O."/>
            <person name="Ritari J."/>
            <person name="Douillard F.P."/>
            <person name="Paul Ross R."/>
            <person name="Yang R."/>
            <person name="Briner A.E."/>
            <person name="Felis G.E."/>
            <person name="de Vos W.M."/>
            <person name="Barrangou R."/>
            <person name="Klaenhammer T.R."/>
            <person name="Caufield P.W."/>
            <person name="Cui Y."/>
            <person name="Zhang H."/>
            <person name="O'Toole P.W."/>
        </authorList>
    </citation>
    <scope>NUCLEOTIDE SEQUENCE [LARGE SCALE GENOMIC DNA]</scope>
    <source>
        <strain evidence="1 2">DSM 15354</strain>
    </source>
</reference>
<evidence type="ECO:0000313" key="1">
    <source>
        <dbReference type="EMBL" id="KRL62030.1"/>
    </source>
</evidence>
<organism evidence="1 2">
    <name type="scientific">Lactobacillus psittaci DSM 15354</name>
    <dbReference type="NCBI Taxonomy" id="1122152"/>
    <lineage>
        <taxon>Bacteria</taxon>
        <taxon>Bacillati</taxon>
        <taxon>Bacillota</taxon>
        <taxon>Bacilli</taxon>
        <taxon>Lactobacillales</taxon>
        <taxon>Lactobacillaceae</taxon>
        <taxon>Lactobacillus</taxon>
    </lineage>
</organism>
<comment type="caution">
    <text evidence="1">The sequence shown here is derived from an EMBL/GenBank/DDBJ whole genome shotgun (WGS) entry which is preliminary data.</text>
</comment>
<evidence type="ECO:0000313" key="2">
    <source>
        <dbReference type="Proteomes" id="UP000051931"/>
    </source>
</evidence>
<protein>
    <submittedName>
        <fullName evidence="1">Uncharacterized protein</fullName>
    </submittedName>
</protein>